<accession>A0A6B9XQH2</accession>
<reference evidence="1" key="1">
    <citation type="submission" date="2019-03" db="EMBL/GenBank/DDBJ databases">
        <title>Largest Complete Mitochondrial Genome of a Gymnosperm, Sitka Spruce (Picea sitchensis), Indicates Complex Physical Structure.</title>
        <authorList>
            <person name="Jackman S.D."/>
            <person name="Coombe L."/>
            <person name="Warren R."/>
            <person name="Kirk H."/>
            <person name="Trinh E."/>
            <person name="McLeod T."/>
            <person name="Pleasance S."/>
            <person name="Pandoh P."/>
            <person name="Zhao Y."/>
            <person name="Coope R."/>
            <person name="Bousquet J."/>
            <person name="Bohlmann J.C."/>
            <person name="Jones S.J.M."/>
            <person name="Birol I."/>
        </authorList>
    </citation>
    <scope>NUCLEOTIDE SEQUENCE</scope>
    <source>
        <strain evidence="1">Q903</strain>
    </source>
</reference>
<dbReference type="EMBL" id="MK697699">
    <property type="protein sequence ID" value="QHR89809.1"/>
    <property type="molecule type" value="Genomic_DNA"/>
</dbReference>
<geneLocation type="mitochondrion" evidence="1"/>
<proteinExistence type="predicted"/>
<dbReference type="AlphaFoldDB" id="A0A6B9XQH2"/>
<name>A0A6B9XQH2_PICSI</name>
<gene>
    <name evidence="1" type="primary">orf03854</name>
    <name evidence="1" type="ORF">Q903MT_gene3831</name>
</gene>
<keyword evidence="1" id="KW-0496">Mitochondrion</keyword>
<protein>
    <submittedName>
        <fullName evidence="1">Uncharacterized protein</fullName>
    </submittedName>
</protein>
<sequence length="73" mass="8516">MGLRPEFENVRSSIQQSSILMVKLQPVSLALSHQLLRLINVNSCHHRDHRNAEFSYITTILTIMQKRCLTIKR</sequence>
<evidence type="ECO:0000313" key="1">
    <source>
        <dbReference type="EMBL" id="QHR89809.1"/>
    </source>
</evidence>
<organism evidence="1">
    <name type="scientific">Picea sitchensis</name>
    <name type="common">Sitka spruce</name>
    <name type="synonym">Pinus sitchensis</name>
    <dbReference type="NCBI Taxonomy" id="3332"/>
    <lineage>
        <taxon>Eukaryota</taxon>
        <taxon>Viridiplantae</taxon>
        <taxon>Streptophyta</taxon>
        <taxon>Embryophyta</taxon>
        <taxon>Tracheophyta</taxon>
        <taxon>Spermatophyta</taxon>
        <taxon>Pinopsida</taxon>
        <taxon>Pinidae</taxon>
        <taxon>Conifers I</taxon>
        <taxon>Pinales</taxon>
        <taxon>Pinaceae</taxon>
        <taxon>Picea</taxon>
    </lineage>
</organism>